<proteinExistence type="predicted"/>
<gene>
    <name evidence="2" type="ORF">UV09_C0012G0043</name>
</gene>
<dbReference type="AlphaFoldDB" id="A0A0G0ZDW0"/>
<keyword evidence="1" id="KW-1133">Transmembrane helix</keyword>
<accession>A0A0G0ZDW0</accession>
<feature type="transmembrane region" description="Helical" evidence="1">
    <location>
        <begin position="74"/>
        <end position="98"/>
    </location>
</feature>
<feature type="transmembrane region" description="Helical" evidence="1">
    <location>
        <begin position="30"/>
        <end position="53"/>
    </location>
</feature>
<sequence>MKRELLAQIVNPAVPSLKDPEKAPQILGKFVSGFIGLLLVAATIWAFVNLLLGAFNWISSGGDKGKLETAQQKILHAVMGLVIVFASWAIFIVLLQFLGMSDGFGGAIKLILPTLL</sequence>
<protein>
    <submittedName>
        <fullName evidence="2">Uncharacterized protein</fullName>
    </submittedName>
</protein>
<name>A0A0G0ZDW0_9BACT</name>
<reference evidence="2 3" key="1">
    <citation type="journal article" date="2015" name="Nature">
        <title>rRNA introns, odd ribosomes, and small enigmatic genomes across a large radiation of phyla.</title>
        <authorList>
            <person name="Brown C.T."/>
            <person name="Hug L.A."/>
            <person name="Thomas B.C."/>
            <person name="Sharon I."/>
            <person name="Castelle C.J."/>
            <person name="Singh A."/>
            <person name="Wilkins M.J."/>
            <person name="Williams K.H."/>
            <person name="Banfield J.F."/>
        </authorList>
    </citation>
    <scope>NUCLEOTIDE SEQUENCE [LARGE SCALE GENOMIC DNA]</scope>
</reference>
<evidence type="ECO:0000313" key="2">
    <source>
        <dbReference type="EMBL" id="KKS46874.1"/>
    </source>
</evidence>
<organism evidence="2 3">
    <name type="scientific">Candidatus Gottesmanbacteria bacterium GW2011_GWA2_42_18</name>
    <dbReference type="NCBI Taxonomy" id="1618442"/>
    <lineage>
        <taxon>Bacteria</taxon>
        <taxon>Candidatus Gottesmaniibacteriota</taxon>
    </lineage>
</organism>
<dbReference type="EMBL" id="LCDD01000012">
    <property type="protein sequence ID" value="KKS46874.1"/>
    <property type="molecule type" value="Genomic_DNA"/>
</dbReference>
<dbReference type="Proteomes" id="UP000034320">
    <property type="component" value="Unassembled WGS sequence"/>
</dbReference>
<comment type="caution">
    <text evidence="2">The sequence shown here is derived from an EMBL/GenBank/DDBJ whole genome shotgun (WGS) entry which is preliminary data.</text>
</comment>
<keyword evidence="1" id="KW-0812">Transmembrane</keyword>
<keyword evidence="1" id="KW-0472">Membrane</keyword>
<evidence type="ECO:0000313" key="3">
    <source>
        <dbReference type="Proteomes" id="UP000034320"/>
    </source>
</evidence>
<evidence type="ECO:0000256" key="1">
    <source>
        <dbReference type="SAM" id="Phobius"/>
    </source>
</evidence>